<dbReference type="Proteomes" id="UP001159405">
    <property type="component" value="Unassembled WGS sequence"/>
</dbReference>
<feature type="region of interest" description="Disordered" evidence="1">
    <location>
        <begin position="362"/>
        <end position="381"/>
    </location>
</feature>
<feature type="compositionally biased region" description="Polar residues" evidence="1">
    <location>
        <begin position="366"/>
        <end position="381"/>
    </location>
</feature>
<protein>
    <submittedName>
        <fullName evidence="2">Uncharacterized protein</fullName>
    </submittedName>
</protein>
<accession>A0ABN8R4J1</accession>
<name>A0ABN8R4J1_9CNID</name>
<sequence>MAAKKSMKESRGRKWSEDELKEFASVLADDRTEFALTLETLALKKSANVHIFEAMKKELDARLQAKTTTISKKGKAKDIDTSVVKLRAKYKWLKEQWRKYTDRAKCSSGKSAIDEPEWFNIMNPILSETQTELKVATKAADIESDGTCSSEDDEYSDNYKEDKTEVTMAKSASAMMPREKKQVLNSSSSSAEASSEHLTVDESDEEFNRNNLTHTRLTNAGSVRNRPTTHFECQPTDADHDGTSIEEDEVVLKRASKKDKKEVQKSSVSVRPRKRKITSQKDAISQLSTTFENLQKAQDKRIQTWLEADQRREEAFLKYQEKQAELNRQHELCMMEMMARFQQPVQPYQNAWVMHEPAFPSAYSGAESQQPHYTNLDSYNR</sequence>
<evidence type="ECO:0000313" key="2">
    <source>
        <dbReference type="EMBL" id="CAH3172753.1"/>
    </source>
</evidence>
<keyword evidence="3" id="KW-1185">Reference proteome</keyword>
<gene>
    <name evidence="2" type="ORF">PLOB_00013194</name>
</gene>
<feature type="region of interest" description="Disordered" evidence="1">
    <location>
        <begin position="142"/>
        <end position="206"/>
    </location>
</feature>
<evidence type="ECO:0000256" key="1">
    <source>
        <dbReference type="SAM" id="MobiDB-lite"/>
    </source>
</evidence>
<dbReference type="EMBL" id="CALNXK010000176">
    <property type="protein sequence ID" value="CAH3172753.1"/>
    <property type="molecule type" value="Genomic_DNA"/>
</dbReference>
<evidence type="ECO:0000313" key="3">
    <source>
        <dbReference type="Proteomes" id="UP001159405"/>
    </source>
</evidence>
<proteinExistence type="predicted"/>
<organism evidence="2 3">
    <name type="scientific">Porites lobata</name>
    <dbReference type="NCBI Taxonomy" id="104759"/>
    <lineage>
        <taxon>Eukaryota</taxon>
        <taxon>Metazoa</taxon>
        <taxon>Cnidaria</taxon>
        <taxon>Anthozoa</taxon>
        <taxon>Hexacorallia</taxon>
        <taxon>Scleractinia</taxon>
        <taxon>Fungiina</taxon>
        <taxon>Poritidae</taxon>
        <taxon>Porites</taxon>
    </lineage>
</organism>
<comment type="caution">
    <text evidence="2">The sequence shown here is derived from an EMBL/GenBank/DDBJ whole genome shotgun (WGS) entry which is preliminary data.</text>
</comment>
<feature type="region of interest" description="Disordered" evidence="1">
    <location>
        <begin position="256"/>
        <end position="275"/>
    </location>
</feature>
<reference evidence="2 3" key="1">
    <citation type="submission" date="2022-05" db="EMBL/GenBank/DDBJ databases">
        <authorList>
            <consortium name="Genoscope - CEA"/>
            <person name="William W."/>
        </authorList>
    </citation>
    <scope>NUCLEOTIDE SEQUENCE [LARGE SCALE GENOMIC DNA]</scope>
</reference>